<dbReference type="Proteomes" id="UP001157034">
    <property type="component" value="Unassembled WGS sequence"/>
</dbReference>
<evidence type="ECO:0000313" key="5">
    <source>
        <dbReference type="Proteomes" id="UP001157034"/>
    </source>
</evidence>
<comment type="caution">
    <text evidence="3">The sequence shown here is derived from an EMBL/GenBank/DDBJ whole genome shotgun (WGS) entry which is preliminary data.</text>
</comment>
<evidence type="ECO:0000313" key="4">
    <source>
        <dbReference type="EMBL" id="GMA97148.1"/>
    </source>
</evidence>
<dbReference type="EMBL" id="BSVB01000001">
    <property type="protein sequence ID" value="GMA97148.1"/>
    <property type="molecule type" value="Genomic_DNA"/>
</dbReference>
<name>A0ABQ6K3B4_9MICO</name>
<organism evidence="3 5">
    <name type="scientific">Pseudolysinimonas kribbensis</name>
    <dbReference type="NCBI Taxonomy" id="433641"/>
    <lineage>
        <taxon>Bacteria</taxon>
        <taxon>Bacillati</taxon>
        <taxon>Actinomycetota</taxon>
        <taxon>Actinomycetes</taxon>
        <taxon>Micrococcales</taxon>
        <taxon>Microbacteriaceae</taxon>
        <taxon>Pseudolysinimonas</taxon>
    </lineage>
</organism>
<reference evidence="3" key="3">
    <citation type="submission" date="2023-02" db="EMBL/GenBank/DDBJ databases">
        <authorList>
            <person name="Sun Q."/>
            <person name="Mori K."/>
        </authorList>
    </citation>
    <scope>NUCLEOTIDE SEQUENCE</scope>
    <source>
        <strain evidence="3">NBRC 108894</strain>
    </source>
</reference>
<sequence>MTLNHEAPICSAAIAVSRIIGAIVAGSPGMVKSMKWNPKRMTQRYAQPEGASAQGASRAGPIHRPGSPDGSEPASP</sequence>
<feature type="region of interest" description="Disordered" evidence="1">
    <location>
        <begin position="39"/>
        <end position="76"/>
    </location>
</feature>
<accession>A0ABQ6K3B4</accession>
<reference evidence="5" key="2">
    <citation type="journal article" date="2019" name="Int. J. Syst. Evol. Microbiol.">
        <title>The Global Catalogue of Microorganisms (GCM) 10K type strain sequencing project: providing services to taxonomists for standard genome sequencing and annotation.</title>
        <authorList>
            <consortium name="The Broad Institute Genomics Platform"/>
            <consortium name="The Broad Institute Genome Sequencing Center for Infectious Disease"/>
            <person name="Wu L."/>
            <person name="Ma J."/>
        </authorList>
    </citation>
    <scope>NUCLEOTIDE SEQUENCE [LARGE SCALE GENOMIC DNA]</scope>
    <source>
        <strain evidence="5">NBRC 108894</strain>
    </source>
</reference>
<evidence type="ECO:0000256" key="1">
    <source>
        <dbReference type="SAM" id="MobiDB-lite"/>
    </source>
</evidence>
<proteinExistence type="predicted"/>
<dbReference type="EMBL" id="BSVB01000001">
    <property type="protein sequence ID" value="GMA93246.1"/>
    <property type="molecule type" value="Genomic_DNA"/>
</dbReference>
<protein>
    <submittedName>
        <fullName evidence="3">Uncharacterized protein</fullName>
    </submittedName>
</protein>
<reference evidence="3" key="1">
    <citation type="journal article" date="2014" name="Int. J. Syst. Evol. Microbiol.">
        <title>Complete genome of a new Firmicutes species belonging to the dominant human colonic microbiota ('Ruminococcus bicirculans') reveals two chromosomes and a selective capacity to utilize plant glucans.</title>
        <authorList>
            <consortium name="NISC Comparative Sequencing Program"/>
            <person name="Wegmann U."/>
            <person name="Louis P."/>
            <person name="Goesmann A."/>
            <person name="Henrissat B."/>
            <person name="Duncan S.H."/>
            <person name="Flint H.J."/>
        </authorList>
    </citation>
    <scope>NUCLEOTIDE SEQUENCE</scope>
    <source>
        <strain evidence="3">NBRC 108894</strain>
    </source>
</reference>
<evidence type="ECO:0000313" key="2">
    <source>
        <dbReference type="EMBL" id="GMA93240.1"/>
    </source>
</evidence>
<keyword evidence="5" id="KW-1185">Reference proteome</keyword>
<evidence type="ECO:0000313" key="3">
    <source>
        <dbReference type="EMBL" id="GMA93246.1"/>
    </source>
</evidence>
<dbReference type="EMBL" id="BSVB01000001">
    <property type="protein sequence ID" value="GMA93240.1"/>
    <property type="molecule type" value="Genomic_DNA"/>
</dbReference>
<gene>
    <name evidence="2" type="ORF">GCM10025881_00640</name>
    <name evidence="3" type="ORF">GCM10025881_00700</name>
    <name evidence="4" type="ORF">GCM10025881_39720</name>
</gene>